<sequence length="615" mass="71593">MCTCLEKHRKHLKQEKAPPEITITRRIAFINHINVLRADITGFYPENIEVKWFEDKETLNNYTVSRPQRNQDGTYSVTSTVTIKPTKEDRNRSFSCRVQHEALSEPLHEVFQLKFSALEIRIIGRKVDTYKENALSCLLITGLYLEDIDFKWFKDGKHLDQVSENTHKRESDGTYSVTSTVTIIPIEEDRNRTFSCRVQHESLSESLQEDFRLEYKGRFHLSKPITFGLTIALALFGICASFRYLKKRKKRPGNLDSIEELVPLDESRLEVEDIKVPPHLECNKMVILQCKISKFHPDNVSVTWSKLEQGSQDAVVIVPGVRQWIPGIQYKKQWDNTYSCTARLILIPKSMSDDGAVFICRVEHPSLEEPIEKRSEPLQVMGPKKQENNEELTPLKVCCLDVESIKAPTHLQRNRLMVLQCKILMFYQDNVSVTWHKHEKGSQKIVHVVTNGRYWIPGLVYEKQQDHKYNCTTHLVFTPSLASDHGAVFICRVEHHSLEGAIERRTKPQQVMGSCSRVHDIVIQSKNNKIILRCKLSKFNSKDLSVNWYKCQQGARIWFTWFPIKNTTSQTYTSRKNGISHSAVRRVWFSLHHMTWMMEQQNISALWSIPAWRRQ</sequence>
<keyword evidence="2" id="KW-0472">Membrane</keyword>
<dbReference type="Proteomes" id="UP000694569">
    <property type="component" value="Unplaced"/>
</dbReference>
<dbReference type="Ensembl" id="ENSLLET00000029518.1">
    <property type="protein sequence ID" value="ENSLLEP00000028409.1"/>
    <property type="gene ID" value="ENSLLEG00000018063.1"/>
</dbReference>
<dbReference type="InterPro" id="IPR050380">
    <property type="entry name" value="Immune_Resp_Modulators"/>
</dbReference>
<reference evidence="4" key="2">
    <citation type="submission" date="2025-09" db="UniProtKB">
        <authorList>
            <consortium name="Ensembl"/>
        </authorList>
    </citation>
    <scope>IDENTIFICATION</scope>
</reference>
<keyword evidence="2" id="KW-0812">Transmembrane</keyword>
<evidence type="ECO:0000313" key="5">
    <source>
        <dbReference type="Proteomes" id="UP000694569"/>
    </source>
</evidence>
<dbReference type="InterPro" id="IPR003597">
    <property type="entry name" value="Ig_C1-set"/>
</dbReference>
<evidence type="ECO:0000313" key="4">
    <source>
        <dbReference type="Ensembl" id="ENSLLEP00000028409.1"/>
    </source>
</evidence>
<dbReference type="GeneTree" id="ENSGT00940000163371"/>
<dbReference type="Gene3D" id="2.60.40.10">
    <property type="entry name" value="Immunoglobulins"/>
    <property type="match status" value="4"/>
</dbReference>
<dbReference type="InterPro" id="IPR013783">
    <property type="entry name" value="Ig-like_fold"/>
</dbReference>
<feature type="domain" description="Ig-like" evidence="3">
    <location>
        <begin position="286"/>
        <end position="372"/>
    </location>
</feature>
<feature type="domain" description="Ig-like" evidence="3">
    <location>
        <begin position="19"/>
        <end position="108"/>
    </location>
</feature>
<dbReference type="SUPFAM" id="SSF48726">
    <property type="entry name" value="Immunoglobulin"/>
    <property type="match status" value="4"/>
</dbReference>
<dbReference type="FunFam" id="2.60.40.10:FF:001774">
    <property type="entry name" value="Uncharacterized LOC100216153"/>
    <property type="match status" value="2"/>
</dbReference>
<dbReference type="Pfam" id="PF07654">
    <property type="entry name" value="C1-set"/>
    <property type="match status" value="4"/>
</dbReference>
<feature type="domain" description="Ig-like" evidence="3">
    <location>
        <begin position="124"/>
        <end position="208"/>
    </location>
</feature>
<dbReference type="InterPro" id="IPR036179">
    <property type="entry name" value="Ig-like_dom_sf"/>
</dbReference>
<evidence type="ECO:0000259" key="3">
    <source>
        <dbReference type="PROSITE" id="PS50835"/>
    </source>
</evidence>
<keyword evidence="5" id="KW-1185">Reference proteome</keyword>
<dbReference type="SMART" id="SM00407">
    <property type="entry name" value="IGc1"/>
    <property type="match status" value="3"/>
</dbReference>
<protein>
    <recommendedName>
        <fullName evidence="3">Ig-like domain-containing protein</fullName>
    </recommendedName>
</protein>
<organism evidence="4 5">
    <name type="scientific">Leptobrachium leishanense</name>
    <name type="common">Leishan spiny toad</name>
    <dbReference type="NCBI Taxonomy" id="445787"/>
    <lineage>
        <taxon>Eukaryota</taxon>
        <taxon>Metazoa</taxon>
        <taxon>Chordata</taxon>
        <taxon>Craniata</taxon>
        <taxon>Vertebrata</taxon>
        <taxon>Euteleostomi</taxon>
        <taxon>Amphibia</taxon>
        <taxon>Batrachia</taxon>
        <taxon>Anura</taxon>
        <taxon>Pelobatoidea</taxon>
        <taxon>Megophryidae</taxon>
        <taxon>Leptobrachium</taxon>
    </lineage>
</organism>
<proteinExistence type="predicted"/>
<accession>A0A8C5PVL2</accession>
<dbReference type="PANTHER" id="PTHR23411">
    <property type="entry name" value="TAPASIN"/>
    <property type="match status" value="1"/>
</dbReference>
<keyword evidence="2" id="KW-1133">Transmembrane helix</keyword>
<dbReference type="InterPro" id="IPR007110">
    <property type="entry name" value="Ig-like_dom"/>
</dbReference>
<keyword evidence="1" id="KW-0393">Immunoglobulin domain</keyword>
<dbReference type="PROSITE" id="PS50835">
    <property type="entry name" value="IG_LIKE"/>
    <property type="match status" value="4"/>
</dbReference>
<dbReference type="AlphaFoldDB" id="A0A8C5PVL2"/>
<evidence type="ECO:0000256" key="1">
    <source>
        <dbReference type="ARBA" id="ARBA00023319"/>
    </source>
</evidence>
<dbReference type="InterPro" id="IPR003006">
    <property type="entry name" value="Ig/MHC_CS"/>
</dbReference>
<feature type="transmembrane region" description="Helical" evidence="2">
    <location>
        <begin position="225"/>
        <end position="245"/>
    </location>
</feature>
<name>A0A8C5PVL2_9ANUR</name>
<dbReference type="PROSITE" id="PS00290">
    <property type="entry name" value="IG_MHC"/>
    <property type="match status" value="4"/>
</dbReference>
<feature type="domain" description="Ig-like" evidence="3">
    <location>
        <begin position="383"/>
        <end position="503"/>
    </location>
</feature>
<evidence type="ECO:0000256" key="2">
    <source>
        <dbReference type="SAM" id="Phobius"/>
    </source>
</evidence>
<dbReference type="CDD" id="cd00098">
    <property type="entry name" value="IgC1"/>
    <property type="match status" value="2"/>
</dbReference>
<reference evidence="4" key="1">
    <citation type="submission" date="2025-08" db="UniProtKB">
        <authorList>
            <consortium name="Ensembl"/>
        </authorList>
    </citation>
    <scope>IDENTIFICATION</scope>
</reference>
<dbReference type="OrthoDB" id="10043043at2759"/>